<keyword evidence="3" id="KW-1185">Reference proteome</keyword>
<keyword evidence="1" id="KW-0812">Transmembrane</keyword>
<dbReference type="AlphaFoldDB" id="L8K026"/>
<feature type="transmembrane region" description="Helical" evidence="1">
    <location>
        <begin position="112"/>
        <end position="131"/>
    </location>
</feature>
<dbReference type="eggNOG" id="COG3127">
    <property type="taxonomic scope" value="Bacteria"/>
</dbReference>
<dbReference type="STRING" id="1237149.C900_00778"/>
<evidence type="ECO:0000256" key="1">
    <source>
        <dbReference type="SAM" id="Phobius"/>
    </source>
</evidence>
<comment type="caution">
    <text evidence="2">The sequence shown here is derived from an EMBL/GenBank/DDBJ whole genome shotgun (WGS) entry which is preliminary data.</text>
</comment>
<feature type="transmembrane region" description="Helical" evidence="1">
    <location>
        <begin position="185"/>
        <end position="203"/>
    </location>
</feature>
<keyword evidence="1" id="KW-1133">Transmembrane helix</keyword>
<dbReference type="Proteomes" id="UP000011135">
    <property type="component" value="Unassembled WGS sequence"/>
</dbReference>
<dbReference type="PATRIC" id="fig|1237149.3.peg.1011"/>
<evidence type="ECO:0000313" key="2">
    <source>
        <dbReference type="EMBL" id="ELR72817.1"/>
    </source>
</evidence>
<sequence length="207" mass="23205">MNKGSNYIEDISQIRNIMERSSRFMSLSGVSGILAGVYALIGAYIAYKIFYFSDELIYKSISESMLSSNVFKLIILACVILILAIGTAIWFSYLKAKKNNHKIWDATARRMVVNLFIPLVTGGIFILILFSKGVIGLIAPVTLIFYGLALINASKYTYTDIRYLGFCEIALGLASSYFIGYGLVFWAIGFGVMHIVYGSIMYFKYEK</sequence>
<reference evidence="2 3" key="1">
    <citation type="submission" date="2012-12" db="EMBL/GenBank/DDBJ databases">
        <title>Genome assembly of Fulvivirga imtechensis AK7.</title>
        <authorList>
            <person name="Nupur N."/>
            <person name="Khatri I."/>
            <person name="Kumar R."/>
            <person name="Subramanian S."/>
            <person name="Pinnaka A."/>
        </authorList>
    </citation>
    <scope>NUCLEOTIDE SEQUENCE [LARGE SCALE GENOMIC DNA]</scope>
    <source>
        <strain evidence="2 3">AK7</strain>
    </source>
</reference>
<gene>
    <name evidence="2" type="ORF">C900_00778</name>
</gene>
<dbReference type="OrthoDB" id="1120881at2"/>
<keyword evidence="1" id="KW-0472">Membrane</keyword>
<feature type="transmembrane region" description="Helical" evidence="1">
    <location>
        <begin position="24"/>
        <end position="50"/>
    </location>
</feature>
<dbReference type="EMBL" id="AMZN01000014">
    <property type="protein sequence ID" value="ELR72817.1"/>
    <property type="molecule type" value="Genomic_DNA"/>
</dbReference>
<proteinExistence type="predicted"/>
<organism evidence="2 3">
    <name type="scientific">Fulvivirga imtechensis AK7</name>
    <dbReference type="NCBI Taxonomy" id="1237149"/>
    <lineage>
        <taxon>Bacteria</taxon>
        <taxon>Pseudomonadati</taxon>
        <taxon>Bacteroidota</taxon>
        <taxon>Cytophagia</taxon>
        <taxon>Cytophagales</taxon>
        <taxon>Fulvivirgaceae</taxon>
        <taxon>Fulvivirga</taxon>
    </lineage>
</organism>
<name>L8K026_9BACT</name>
<accession>L8K026</accession>
<feature type="transmembrane region" description="Helical" evidence="1">
    <location>
        <begin position="70"/>
        <end position="91"/>
    </location>
</feature>
<protein>
    <recommendedName>
        <fullName evidence="4">Brp/Blh family beta-carotene 15,15'-monooxygenase</fullName>
    </recommendedName>
</protein>
<feature type="transmembrane region" description="Helical" evidence="1">
    <location>
        <begin position="137"/>
        <end position="154"/>
    </location>
</feature>
<evidence type="ECO:0000313" key="3">
    <source>
        <dbReference type="Proteomes" id="UP000011135"/>
    </source>
</evidence>
<evidence type="ECO:0008006" key="4">
    <source>
        <dbReference type="Google" id="ProtNLM"/>
    </source>
</evidence>
<dbReference type="RefSeq" id="WP_009578477.1">
    <property type="nucleotide sequence ID" value="NZ_AMZN01000014.1"/>
</dbReference>